<feature type="domain" description="RRM" evidence="4">
    <location>
        <begin position="52"/>
        <end position="117"/>
    </location>
</feature>
<protein>
    <recommendedName>
        <fullName evidence="4">RRM domain-containing protein</fullName>
    </recommendedName>
</protein>
<dbReference type="Gene3D" id="3.30.70.330">
    <property type="match status" value="1"/>
</dbReference>
<evidence type="ECO:0000256" key="2">
    <source>
        <dbReference type="PROSITE-ProRule" id="PRU00176"/>
    </source>
</evidence>
<keyword evidence="1 2" id="KW-0694">RNA-binding</keyword>
<dbReference type="KEGG" id="mbr:MONBRDRAFT_5818"/>
<evidence type="ECO:0000313" key="6">
    <source>
        <dbReference type="Proteomes" id="UP000001357"/>
    </source>
</evidence>
<dbReference type="InterPro" id="IPR035979">
    <property type="entry name" value="RBD_domain_sf"/>
</dbReference>
<dbReference type="STRING" id="81824.A9USJ8"/>
<dbReference type="InParanoid" id="A9USJ8"/>
<dbReference type="SMART" id="SM00360">
    <property type="entry name" value="RRM"/>
    <property type="match status" value="1"/>
</dbReference>
<dbReference type="GO" id="GO:0003723">
    <property type="term" value="F:RNA binding"/>
    <property type="evidence" value="ECO:0000318"/>
    <property type="project" value="GO_Central"/>
</dbReference>
<dbReference type="AlphaFoldDB" id="A9USJ8"/>
<evidence type="ECO:0000256" key="1">
    <source>
        <dbReference type="ARBA" id="ARBA00022884"/>
    </source>
</evidence>
<reference evidence="5 6" key="1">
    <citation type="journal article" date="2008" name="Nature">
        <title>The genome of the choanoflagellate Monosiga brevicollis and the origin of metazoans.</title>
        <authorList>
            <consortium name="JGI Sequencing"/>
            <person name="King N."/>
            <person name="Westbrook M.J."/>
            <person name="Young S.L."/>
            <person name="Kuo A."/>
            <person name="Abedin M."/>
            <person name="Chapman J."/>
            <person name="Fairclough S."/>
            <person name="Hellsten U."/>
            <person name="Isogai Y."/>
            <person name="Letunic I."/>
            <person name="Marr M."/>
            <person name="Pincus D."/>
            <person name="Putnam N."/>
            <person name="Rokas A."/>
            <person name="Wright K.J."/>
            <person name="Zuzow R."/>
            <person name="Dirks W."/>
            <person name="Good M."/>
            <person name="Goodstein D."/>
            <person name="Lemons D."/>
            <person name="Li W."/>
            <person name="Lyons J.B."/>
            <person name="Morris A."/>
            <person name="Nichols S."/>
            <person name="Richter D.J."/>
            <person name="Salamov A."/>
            <person name="Bork P."/>
            <person name="Lim W.A."/>
            <person name="Manning G."/>
            <person name="Miller W.T."/>
            <person name="McGinnis W."/>
            <person name="Shapiro H."/>
            <person name="Tjian R."/>
            <person name="Grigoriev I.V."/>
            <person name="Rokhsar D."/>
        </authorList>
    </citation>
    <scope>NUCLEOTIDE SEQUENCE [LARGE SCALE GENOMIC DNA]</scope>
    <source>
        <strain evidence="6">MX1 / ATCC 50154</strain>
    </source>
</reference>
<dbReference type="GeneID" id="5888503"/>
<feature type="compositionally biased region" description="Basic and acidic residues" evidence="3">
    <location>
        <begin position="255"/>
        <end position="275"/>
    </location>
</feature>
<dbReference type="EMBL" id="CH991544">
    <property type="protein sequence ID" value="EDQ91794.1"/>
    <property type="molecule type" value="Genomic_DNA"/>
</dbReference>
<feature type="compositionally biased region" description="Basic and acidic residues" evidence="3">
    <location>
        <begin position="195"/>
        <end position="204"/>
    </location>
</feature>
<dbReference type="PANTHER" id="PTHR23236">
    <property type="entry name" value="EUKARYOTIC TRANSLATION INITIATION FACTOR 4B/4H"/>
    <property type="match status" value="1"/>
</dbReference>
<dbReference type="RefSeq" id="XP_001743080.1">
    <property type="nucleotide sequence ID" value="XM_001743028.1"/>
</dbReference>
<evidence type="ECO:0000256" key="3">
    <source>
        <dbReference type="SAM" id="MobiDB-lite"/>
    </source>
</evidence>
<dbReference type="Pfam" id="PF00076">
    <property type="entry name" value="RRM_1"/>
    <property type="match status" value="1"/>
</dbReference>
<feature type="compositionally biased region" description="Basic and acidic residues" evidence="3">
    <location>
        <begin position="295"/>
        <end position="351"/>
    </location>
</feature>
<feature type="compositionally biased region" description="Basic and acidic residues" evidence="3">
    <location>
        <begin position="359"/>
        <end position="385"/>
    </location>
</feature>
<feature type="compositionally biased region" description="Basic and acidic residues" evidence="3">
    <location>
        <begin position="123"/>
        <end position="143"/>
    </location>
</feature>
<organism evidence="5 6">
    <name type="scientific">Monosiga brevicollis</name>
    <name type="common">Choanoflagellate</name>
    <dbReference type="NCBI Taxonomy" id="81824"/>
    <lineage>
        <taxon>Eukaryota</taxon>
        <taxon>Choanoflagellata</taxon>
        <taxon>Craspedida</taxon>
        <taxon>Salpingoecidae</taxon>
        <taxon>Monosiga</taxon>
    </lineage>
</organism>
<evidence type="ECO:0000313" key="5">
    <source>
        <dbReference type="EMBL" id="EDQ91794.1"/>
    </source>
</evidence>
<dbReference type="InterPro" id="IPR000504">
    <property type="entry name" value="RRM_dom"/>
</dbReference>
<gene>
    <name evidence="5" type="ORF">MONBRDRAFT_5818</name>
</gene>
<name>A9USJ8_MONBE</name>
<sequence>MGKKKAGKAQKISLSEFLADHDAPSSDISLPSAPTALHQEVDIEDLPKFGPFKIFAGNLPFEFEDDQLLRFFQDFECDVISASVAKSGGRTRGFGYVELSSRTEMKKALDLNNAYSGFGGGFGRDDREPRRGGFDDFRREDMPARGASGFESARGPRSGGFEDARGPRSGAFEGFSREDMPARGSAPPRNNEPSAWRRADDAPRDAPGASAPAMRPKLNLKQREKPVETEGSDSSGSNSAIFGGAKPVDANQKILEMEAKAAAKAQPEPEPKAPAEPKANPFGDAKPVDANQKLLELEAKKKAEAEAQAAEAKKKAEAEAKAKVAEKSGFDDFVRGKGPRENPHENPREGPRGGAARAGPRDGPRREGRGPRQDKEKRGNAEKSSKPRRQPRARAVEADDAEFEGAEVEKEITVDAMPDVPRPISKGESHMTNKFAGLIVDSDEEEAEPSAGANE</sequence>
<feature type="region of interest" description="Disordered" evidence="3">
    <location>
        <begin position="119"/>
        <end position="432"/>
    </location>
</feature>
<proteinExistence type="predicted"/>
<dbReference type="FunCoup" id="A9USJ8">
    <property type="interactions" value="911"/>
</dbReference>
<dbReference type="InterPro" id="IPR012677">
    <property type="entry name" value="Nucleotide-bd_a/b_plait_sf"/>
</dbReference>
<keyword evidence="6" id="KW-1185">Reference proteome</keyword>
<dbReference type="OMA" id="WTTVPNK"/>
<accession>A9USJ8</accession>
<dbReference type="SUPFAM" id="SSF54928">
    <property type="entry name" value="RNA-binding domain, RBD"/>
    <property type="match status" value="1"/>
</dbReference>
<evidence type="ECO:0000259" key="4">
    <source>
        <dbReference type="PROSITE" id="PS50102"/>
    </source>
</evidence>
<dbReference type="PROSITE" id="PS50102">
    <property type="entry name" value="RRM"/>
    <property type="match status" value="1"/>
</dbReference>
<dbReference type="Proteomes" id="UP000001357">
    <property type="component" value="Unassembled WGS sequence"/>
</dbReference>
<dbReference type="PANTHER" id="PTHR23236:SF104">
    <property type="entry name" value="GALECTIN"/>
    <property type="match status" value="1"/>
</dbReference>